<dbReference type="Proteomes" id="UP000704712">
    <property type="component" value="Unassembled WGS sequence"/>
</dbReference>
<dbReference type="InterPro" id="IPR052980">
    <property type="entry name" value="Crinkler_effector"/>
</dbReference>
<protein>
    <recommendedName>
        <fullName evidence="3">Crinkler (CRN) family protein</fullName>
    </recommendedName>
</protein>
<reference evidence="1" key="1">
    <citation type="submission" date="2020-03" db="EMBL/GenBank/DDBJ databases">
        <title>Hybrid Assembly of Korean Phytophthora infestans isolates.</title>
        <authorList>
            <person name="Prokchorchik M."/>
            <person name="Lee Y."/>
            <person name="Seo J."/>
            <person name="Cho J.-H."/>
            <person name="Park Y.-E."/>
            <person name="Jang D.-C."/>
            <person name="Im J.-S."/>
            <person name="Choi J.-G."/>
            <person name="Park H.-J."/>
            <person name="Lee G.-B."/>
            <person name="Lee Y.-G."/>
            <person name="Hong S.-Y."/>
            <person name="Cho K."/>
            <person name="Sohn K.H."/>
        </authorList>
    </citation>
    <scope>NUCLEOTIDE SEQUENCE</scope>
    <source>
        <strain evidence="1">KR_2_A2</strain>
    </source>
</reference>
<dbReference type="EMBL" id="JAACNO010001947">
    <property type="protein sequence ID" value="KAF4136439.1"/>
    <property type="molecule type" value="Genomic_DNA"/>
</dbReference>
<name>A0A8S9UAZ0_PHYIN</name>
<dbReference type="PANTHER" id="PTHR33129">
    <property type="entry name" value="PROTEIN KINASE DOMAIN-CONTAINING PROTEIN-RELATED"/>
    <property type="match status" value="1"/>
</dbReference>
<organism evidence="1 2">
    <name type="scientific">Phytophthora infestans</name>
    <name type="common">Potato late blight agent</name>
    <name type="synonym">Botrytis infestans</name>
    <dbReference type="NCBI Taxonomy" id="4787"/>
    <lineage>
        <taxon>Eukaryota</taxon>
        <taxon>Sar</taxon>
        <taxon>Stramenopiles</taxon>
        <taxon>Oomycota</taxon>
        <taxon>Peronosporomycetes</taxon>
        <taxon>Peronosporales</taxon>
        <taxon>Peronosporaceae</taxon>
        <taxon>Phytophthora</taxon>
    </lineage>
</organism>
<evidence type="ECO:0000313" key="2">
    <source>
        <dbReference type="Proteomes" id="UP000704712"/>
    </source>
</evidence>
<proteinExistence type="predicted"/>
<comment type="caution">
    <text evidence="1">The sequence shown here is derived from an EMBL/GenBank/DDBJ whole genome shotgun (WGS) entry which is preliminary data.</text>
</comment>
<sequence>MLYCRREVLDLWGFVQNEVIAKNARGFIVGPPGIGKSVATLSFVASLDHQEWNVVWIRLSQNLGTCLAFSNTSKHVFTLLDKKDERLVVCSSMSSLGKRNCEDDRHANIQVFFLYSWTQEDYLAAIADPTFYDKIASKLDATSPNEVNEDDGFEAEWSEEDKKQYALDLKFYYAGGSCRFMFQYPTIEVMGCLKTGVQSAANKSDLVKYCGGYWHTDAIDRLYGMQPDGDGNARFPVSSYAASLFAEECDEQTIVQLAARLNGSNNPAVDDHLFEWLFLASVPKRAVKLFGDHEVGDVLPQANVLRFDPKKQFKMEKLKATGGLQPTVWNQGGYDAMHFDKDKGEVIFVQVTRSDKHDFKMRFFYEVLLKLDMARMKIKQVVIYFVVKPSQYLNFKMDHIENCDVLFTFNKSWTRPEEKYVQVRAFEAPPV</sequence>
<dbReference type="AlphaFoldDB" id="A0A8S9UAZ0"/>
<gene>
    <name evidence="1" type="ORF">GN958_ATG14369</name>
</gene>
<evidence type="ECO:0008006" key="3">
    <source>
        <dbReference type="Google" id="ProtNLM"/>
    </source>
</evidence>
<evidence type="ECO:0000313" key="1">
    <source>
        <dbReference type="EMBL" id="KAF4136439.1"/>
    </source>
</evidence>
<accession>A0A8S9UAZ0</accession>